<organism evidence="2 3">
    <name type="scientific">Phrynosoma platyrhinos</name>
    <name type="common">Desert horned lizard</name>
    <dbReference type="NCBI Taxonomy" id="52577"/>
    <lineage>
        <taxon>Eukaryota</taxon>
        <taxon>Metazoa</taxon>
        <taxon>Chordata</taxon>
        <taxon>Craniata</taxon>
        <taxon>Vertebrata</taxon>
        <taxon>Euteleostomi</taxon>
        <taxon>Lepidosauria</taxon>
        <taxon>Squamata</taxon>
        <taxon>Bifurcata</taxon>
        <taxon>Unidentata</taxon>
        <taxon>Episquamata</taxon>
        <taxon>Toxicofera</taxon>
        <taxon>Iguania</taxon>
        <taxon>Phrynosomatidae</taxon>
        <taxon>Phrynosomatinae</taxon>
        <taxon>Phrynosoma</taxon>
    </lineage>
</organism>
<dbReference type="InterPro" id="IPR013783">
    <property type="entry name" value="Ig-like_fold"/>
</dbReference>
<keyword evidence="3" id="KW-1185">Reference proteome</keyword>
<gene>
    <name evidence="2" type="ORF">JD844_031306</name>
</gene>
<feature type="region of interest" description="Disordered" evidence="1">
    <location>
        <begin position="113"/>
        <end position="175"/>
    </location>
</feature>
<dbReference type="SUPFAM" id="SSF48726">
    <property type="entry name" value="Immunoglobulin"/>
    <property type="match status" value="2"/>
</dbReference>
<feature type="compositionally biased region" description="Low complexity" evidence="1">
    <location>
        <begin position="224"/>
        <end position="238"/>
    </location>
</feature>
<evidence type="ECO:0000256" key="1">
    <source>
        <dbReference type="SAM" id="MobiDB-lite"/>
    </source>
</evidence>
<dbReference type="PANTHER" id="PTHR44549:SF1">
    <property type="entry name" value="ENDOTHELIAL CELL-SELECTIVE ADHESION MOLECULE"/>
    <property type="match status" value="1"/>
</dbReference>
<protein>
    <recommendedName>
        <fullName evidence="4">Ig-like domain-containing protein</fullName>
    </recommendedName>
</protein>
<evidence type="ECO:0000313" key="3">
    <source>
        <dbReference type="Proteomes" id="UP000826234"/>
    </source>
</evidence>
<evidence type="ECO:0000313" key="2">
    <source>
        <dbReference type="EMBL" id="KAH0623229.1"/>
    </source>
</evidence>
<dbReference type="Proteomes" id="UP000826234">
    <property type="component" value="Unassembled WGS sequence"/>
</dbReference>
<feature type="compositionally biased region" description="Polar residues" evidence="1">
    <location>
        <begin position="147"/>
        <end position="156"/>
    </location>
</feature>
<sequence>MSGTAKVEDLDLRQRLNFLYSMPSYNVSLAINDTKETDSGQYMCTVNVAGDTTKMGKNTGLVNLTVLDHVKGILTLKNLTTDMSGTYICNASSSAGYSNCTITLEEGWAEARSLPRATPPPSAVWQQDLGGKTAVRPGKGIKCPPKNTASSSTAKQWQRGRRKTGQRPGARPEQHLLWRQCGSRQRRQDSCEARQGHKMLTQKHRLQQHGDEAAVGPQEGWVEARSPPRATPPLAAARQWQQGSCEARQGHKMPAQKHHLHQHGDATAAGPQEGCAEARSPPRATPSPAVAWQRQLRQGS</sequence>
<reference evidence="2 3" key="1">
    <citation type="journal article" date="2022" name="Gigascience">
        <title>A chromosome-level genome assembly and annotation of the desert horned lizard, Phrynosoma platyrhinos, provides insight into chromosomal rearrangements among reptiles.</title>
        <authorList>
            <person name="Koochekian N."/>
            <person name="Ascanio A."/>
            <person name="Farleigh K."/>
            <person name="Card D.C."/>
            <person name="Schield D.R."/>
            <person name="Castoe T.A."/>
            <person name="Jezkova T."/>
        </authorList>
    </citation>
    <scope>NUCLEOTIDE SEQUENCE [LARGE SCALE GENOMIC DNA]</scope>
    <source>
        <strain evidence="2">NK-2021</strain>
    </source>
</reference>
<dbReference type="InterPro" id="IPR036179">
    <property type="entry name" value="Ig-like_dom_sf"/>
</dbReference>
<feature type="compositionally biased region" description="Low complexity" evidence="1">
    <location>
        <begin position="277"/>
        <end position="289"/>
    </location>
</feature>
<name>A0ABQ7T0R0_PHRPL</name>
<comment type="caution">
    <text evidence="2">The sequence shown here is derived from an EMBL/GenBank/DDBJ whole genome shotgun (WGS) entry which is preliminary data.</text>
</comment>
<proteinExistence type="predicted"/>
<evidence type="ECO:0008006" key="4">
    <source>
        <dbReference type="Google" id="ProtNLM"/>
    </source>
</evidence>
<feature type="compositionally biased region" description="Basic residues" evidence="1">
    <location>
        <begin position="250"/>
        <end position="261"/>
    </location>
</feature>
<dbReference type="PANTHER" id="PTHR44549">
    <property type="entry name" value="ENDOTHELIAL CELL-SELECTIVE ADHESION MOLECULE"/>
    <property type="match status" value="1"/>
</dbReference>
<accession>A0ABQ7T0R0</accession>
<dbReference type="EMBL" id="JAIPUX010003283">
    <property type="protein sequence ID" value="KAH0623229.1"/>
    <property type="molecule type" value="Genomic_DNA"/>
</dbReference>
<dbReference type="InterPro" id="IPR042757">
    <property type="entry name" value="ESAM"/>
</dbReference>
<feature type="region of interest" description="Disordered" evidence="1">
    <location>
        <begin position="222"/>
        <end position="300"/>
    </location>
</feature>
<dbReference type="Gene3D" id="2.60.40.10">
    <property type="entry name" value="Immunoglobulins"/>
    <property type="match status" value="2"/>
</dbReference>